<proteinExistence type="predicted"/>
<comment type="caution">
    <text evidence="2">The sequence shown here is derived from an EMBL/GenBank/DDBJ whole genome shotgun (WGS) entry which is preliminary data.</text>
</comment>
<feature type="region of interest" description="Disordered" evidence="1">
    <location>
        <begin position="75"/>
        <end position="100"/>
    </location>
</feature>
<dbReference type="AlphaFoldDB" id="A0A6I3M6P4"/>
<accession>A0A6I3M6P4</accession>
<evidence type="ECO:0000313" key="3">
    <source>
        <dbReference type="Proteomes" id="UP000433071"/>
    </source>
</evidence>
<protein>
    <submittedName>
        <fullName evidence="2">Uncharacterized protein</fullName>
    </submittedName>
</protein>
<evidence type="ECO:0000313" key="2">
    <source>
        <dbReference type="EMBL" id="MTH70310.1"/>
    </source>
</evidence>
<feature type="compositionally biased region" description="Basic and acidic residues" evidence="1">
    <location>
        <begin position="34"/>
        <end position="62"/>
    </location>
</feature>
<dbReference type="EMBL" id="WMLB01000044">
    <property type="protein sequence ID" value="MTH70310.1"/>
    <property type="molecule type" value="Genomic_DNA"/>
</dbReference>
<keyword evidence="3" id="KW-1185">Reference proteome</keyword>
<gene>
    <name evidence="2" type="ORF">GJ743_18260</name>
</gene>
<name>A0A6I3M6P4_9MICO</name>
<evidence type="ECO:0000256" key="1">
    <source>
        <dbReference type="SAM" id="MobiDB-lite"/>
    </source>
</evidence>
<dbReference type="Proteomes" id="UP000433071">
    <property type="component" value="Unassembled WGS sequence"/>
</dbReference>
<sequence length="100" mass="11322">MLVPMLDERPQCDAQDEVDGRMGIARALRGALRPRREPQHRSTPDGVRELPRTRRLRDHDHVRPPCAAAFRLELIDDTSPTQARRSPCGRSISSARGQCK</sequence>
<reference evidence="2 3" key="1">
    <citation type="submission" date="2019-11" db="EMBL/GenBank/DDBJ databases">
        <title>Agromyces kandeliae sp. nov., isolated from mangrove soil.</title>
        <authorList>
            <person name="Wang R."/>
        </authorList>
    </citation>
    <scope>NUCLEOTIDE SEQUENCE [LARGE SCALE GENOMIC DNA]</scope>
    <source>
        <strain evidence="2 3">JCM 11433</strain>
    </source>
</reference>
<organism evidence="2 3">
    <name type="scientific">Agromyces bracchium</name>
    <dbReference type="NCBI Taxonomy" id="88376"/>
    <lineage>
        <taxon>Bacteria</taxon>
        <taxon>Bacillati</taxon>
        <taxon>Actinomycetota</taxon>
        <taxon>Actinomycetes</taxon>
        <taxon>Micrococcales</taxon>
        <taxon>Microbacteriaceae</taxon>
        <taxon>Agromyces</taxon>
    </lineage>
</organism>
<feature type="compositionally biased region" description="Polar residues" evidence="1">
    <location>
        <begin position="91"/>
        <end position="100"/>
    </location>
</feature>
<feature type="region of interest" description="Disordered" evidence="1">
    <location>
        <begin position="28"/>
        <end position="62"/>
    </location>
</feature>